<feature type="transmembrane region" description="Helical" evidence="1">
    <location>
        <begin position="411"/>
        <end position="429"/>
    </location>
</feature>
<gene>
    <name evidence="2" type="ORF">COU01_02570</name>
</gene>
<feature type="transmembrane region" description="Helical" evidence="1">
    <location>
        <begin position="386"/>
        <end position="405"/>
    </location>
</feature>
<dbReference type="Proteomes" id="UP000228510">
    <property type="component" value="Unassembled WGS sequence"/>
</dbReference>
<evidence type="ECO:0000256" key="1">
    <source>
        <dbReference type="SAM" id="Phobius"/>
    </source>
</evidence>
<dbReference type="PIRSF" id="PIRSF004548">
    <property type="entry name" value="CreD"/>
    <property type="match status" value="1"/>
</dbReference>
<keyword evidence="1" id="KW-1133">Transmembrane helix</keyword>
<dbReference type="PANTHER" id="PTHR30092:SF0">
    <property type="entry name" value="INNER MEMBRANE PROTEIN CRED"/>
    <property type="match status" value="1"/>
</dbReference>
<feature type="transmembrane region" description="Helical" evidence="1">
    <location>
        <begin position="307"/>
        <end position="326"/>
    </location>
</feature>
<dbReference type="PANTHER" id="PTHR30092">
    <property type="entry name" value="INNER MEMBRANE PROTEIN CRED"/>
    <property type="match status" value="1"/>
</dbReference>
<keyword evidence="1" id="KW-0472">Membrane</keyword>
<evidence type="ECO:0000313" key="3">
    <source>
        <dbReference type="Proteomes" id="UP000228510"/>
    </source>
</evidence>
<accession>A0A2H0UZM0</accession>
<dbReference type="Pfam" id="PF06123">
    <property type="entry name" value="CreD"/>
    <property type="match status" value="1"/>
</dbReference>
<organism evidence="2 3">
    <name type="scientific">Candidatus Falkowbacteria bacterium CG10_big_fil_rev_8_21_14_0_10_44_15</name>
    <dbReference type="NCBI Taxonomy" id="1974569"/>
    <lineage>
        <taxon>Bacteria</taxon>
        <taxon>Candidatus Falkowiibacteriota</taxon>
    </lineage>
</organism>
<comment type="caution">
    <text evidence="2">The sequence shown here is derived from an EMBL/GenBank/DDBJ whole genome shotgun (WGS) entry which is preliminary data.</text>
</comment>
<feature type="transmembrane region" description="Helical" evidence="1">
    <location>
        <begin position="358"/>
        <end position="377"/>
    </location>
</feature>
<name>A0A2H0UZM0_9BACT</name>
<proteinExistence type="predicted"/>
<dbReference type="InterPro" id="IPR010364">
    <property type="entry name" value="Uncharacterised_IM_CreD"/>
</dbReference>
<dbReference type="NCBIfam" id="NF008712">
    <property type="entry name" value="PRK11715.1-1"/>
    <property type="match status" value="1"/>
</dbReference>
<sequence>MAILNKKMKNSATIKFAAVALLTLLLLIPLGMIQSLVQEREGRRDDAIKEVSSKWGGEQVLIGPVLSIPYKTYITSEVDGRSATAEKVNYAHILPETLNIEGIVLPEMRQRGIYDIAVYNSNLNISGEFLNPNFAQLSIPEKDIIWNDIIISMGIPDMKGIKDKIALAWDGAEYTLQPGVATGDVIASGVSAKIPLGSINAKEKHVFSFQLMLNGSKALQFAPLGAQTSASLASPWPNPSFNGAFLPDAREVNENGFSAQWKTLHLNRNYPQYWHGQATKEIADSAFGVELLIPVDEYQKTTRSVKYGIMLISLTFLIFFLVEMFNRKHIHPIQYILVGLALCIFYLLLLSLSEYINFNYAYLAASIATILLIAGYVKTVFKNNKLALMQSLILIIIYGFIYILLQLEDYALLMGSIGLFIVLAAVMYISRNIDWYGFNSDEK</sequence>
<evidence type="ECO:0000313" key="2">
    <source>
        <dbReference type="EMBL" id="PIR92283.1"/>
    </source>
</evidence>
<dbReference type="EMBL" id="PFAT01000031">
    <property type="protein sequence ID" value="PIR92283.1"/>
    <property type="molecule type" value="Genomic_DNA"/>
</dbReference>
<protein>
    <submittedName>
        <fullName evidence="2">Cell envelope integrity protein CreD</fullName>
    </submittedName>
</protein>
<keyword evidence="1" id="KW-0812">Transmembrane</keyword>
<dbReference type="GO" id="GO:0005886">
    <property type="term" value="C:plasma membrane"/>
    <property type="evidence" value="ECO:0007669"/>
    <property type="project" value="TreeGrafter"/>
</dbReference>
<dbReference type="AlphaFoldDB" id="A0A2H0UZM0"/>
<feature type="transmembrane region" description="Helical" evidence="1">
    <location>
        <begin position="333"/>
        <end position="352"/>
    </location>
</feature>
<reference evidence="3" key="1">
    <citation type="submission" date="2017-09" db="EMBL/GenBank/DDBJ databases">
        <title>Depth-based differentiation of microbial function through sediment-hosted aquifers and enrichment of novel symbionts in the deep terrestrial subsurface.</title>
        <authorList>
            <person name="Probst A.J."/>
            <person name="Ladd B."/>
            <person name="Jarett J.K."/>
            <person name="Geller-Mcgrath D.E."/>
            <person name="Sieber C.M.K."/>
            <person name="Emerson J.B."/>
            <person name="Anantharaman K."/>
            <person name="Thomas B.C."/>
            <person name="Malmstrom R."/>
            <person name="Stieglmeier M."/>
            <person name="Klingl A."/>
            <person name="Woyke T."/>
            <person name="Ryan C.M."/>
            <person name="Banfield J.F."/>
        </authorList>
    </citation>
    <scope>NUCLEOTIDE SEQUENCE [LARGE SCALE GENOMIC DNA]</scope>
</reference>